<dbReference type="InterPro" id="IPR014001">
    <property type="entry name" value="Helicase_ATP-bd"/>
</dbReference>
<dbReference type="AlphaFoldDB" id="A0A9P9GKU0"/>
<feature type="compositionally biased region" description="Low complexity" evidence="4">
    <location>
        <begin position="631"/>
        <end position="641"/>
    </location>
</feature>
<dbReference type="EMBL" id="JAGTJS010000021">
    <property type="protein sequence ID" value="KAH7239752.1"/>
    <property type="molecule type" value="Genomic_DNA"/>
</dbReference>
<gene>
    <name evidence="7" type="ORF">B0J15DRAFT_502741</name>
</gene>
<dbReference type="Proteomes" id="UP000736672">
    <property type="component" value="Unassembled WGS sequence"/>
</dbReference>
<dbReference type="CDD" id="cd18793">
    <property type="entry name" value="SF2_C_SNF"/>
    <property type="match status" value="1"/>
</dbReference>
<name>A0A9P9GKU0_FUSSL</name>
<dbReference type="GO" id="GO:0005524">
    <property type="term" value="F:ATP binding"/>
    <property type="evidence" value="ECO:0007669"/>
    <property type="project" value="UniProtKB-KW"/>
</dbReference>
<dbReference type="InterPro" id="IPR000330">
    <property type="entry name" value="SNF2_N"/>
</dbReference>
<dbReference type="Gene3D" id="3.40.50.300">
    <property type="entry name" value="P-loop containing nucleotide triphosphate hydrolases"/>
    <property type="match status" value="1"/>
</dbReference>
<dbReference type="PANTHER" id="PTHR45626">
    <property type="entry name" value="TRANSCRIPTION TERMINATION FACTOR 2-RELATED"/>
    <property type="match status" value="1"/>
</dbReference>
<keyword evidence="3" id="KW-0067">ATP-binding</keyword>
<feature type="region of interest" description="Disordered" evidence="4">
    <location>
        <begin position="626"/>
        <end position="659"/>
    </location>
</feature>
<dbReference type="InterPro" id="IPR027417">
    <property type="entry name" value="P-loop_NTPase"/>
</dbReference>
<keyword evidence="1" id="KW-0547">Nucleotide-binding</keyword>
<evidence type="ECO:0000313" key="7">
    <source>
        <dbReference type="EMBL" id="KAH7239752.1"/>
    </source>
</evidence>
<evidence type="ECO:0000256" key="2">
    <source>
        <dbReference type="ARBA" id="ARBA00022801"/>
    </source>
</evidence>
<dbReference type="SUPFAM" id="SSF52540">
    <property type="entry name" value="P-loop containing nucleoside triphosphate hydrolases"/>
    <property type="match status" value="2"/>
</dbReference>
<reference evidence="7" key="1">
    <citation type="journal article" date="2021" name="Nat. Commun.">
        <title>Genetic determinants of endophytism in the Arabidopsis root mycobiome.</title>
        <authorList>
            <person name="Mesny F."/>
            <person name="Miyauchi S."/>
            <person name="Thiergart T."/>
            <person name="Pickel B."/>
            <person name="Atanasova L."/>
            <person name="Karlsson M."/>
            <person name="Huettel B."/>
            <person name="Barry K.W."/>
            <person name="Haridas S."/>
            <person name="Chen C."/>
            <person name="Bauer D."/>
            <person name="Andreopoulos W."/>
            <person name="Pangilinan J."/>
            <person name="LaButti K."/>
            <person name="Riley R."/>
            <person name="Lipzen A."/>
            <person name="Clum A."/>
            <person name="Drula E."/>
            <person name="Henrissat B."/>
            <person name="Kohler A."/>
            <person name="Grigoriev I.V."/>
            <person name="Martin F.M."/>
            <person name="Hacquard S."/>
        </authorList>
    </citation>
    <scope>NUCLEOTIDE SEQUENCE</scope>
    <source>
        <strain evidence="7">FSSC 5 MPI-SDFR-AT-0091</strain>
    </source>
</reference>
<evidence type="ECO:0000256" key="1">
    <source>
        <dbReference type="ARBA" id="ARBA00022741"/>
    </source>
</evidence>
<dbReference type="GO" id="GO:0006281">
    <property type="term" value="P:DNA repair"/>
    <property type="evidence" value="ECO:0007669"/>
    <property type="project" value="TreeGrafter"/>
</dbReference>
<accession>A0A9P9GKU0</accession>
<dbReference type="PANTHER" id="PTHR45626:SF22">
    <property type="entry name" value="DNA REPAIR PROTEIN RAD5"/>
    <property type="match status" value="1"/>
</dbReference>
<dbReference type="SMART" id="SM00487">
    <property type="entry name" value="DEXDc"/>
    <property type="match status" value="1"/>
</dbReference>
<proteinExistence type="predicted"/>
<protein>
    <submittedName>
        <fullName evidence="7">SNF2 family N-terminal domain-containing protein</fullName>
    </submittedName>
</protein>
<evidence type="ECO:0000259" key="5">
    <source>
        <dbReference type="PROSITE" id="PS51192"/>
    </source>
</evidence>
<organism evidence="7 8">
    <name type="scientific">Fusarium solani</name>
    <name type="common">Filamentous fungus</name>
    <dbReference type="NCBI Taxonomy" id="169388"/>
    <lineage>
        <taxon>Eukaryota</taxon>
        <taxon>Fungi</taxon>
        <taxon>Dikarya</taxon>
        <taxon>Ascomycota</taxon>
        <taxon>Pezizomycotina</taxon>
        <taxon>Sordariomycetes</taxon>
        <taxon>Hypocreomycetidae</taxon>
        <taxon>Hypocreales</taxon>
        <taxon>Nectriaceae</taxon>
        <taxon>Fusarium</taxon>
        <taxon>Fusarium solani species complex</taxon>
    </lineage>
</organism>
<keyword evidence="2" id="KW-0378">Hydrolase</keyword>
<evidence type="ECO:0000259" key="6">
    <source>
        <dbReference type="PROSITE" id="PS51194"/>
    </source>
</evidence>
<evidence type="ECO:0000256" key="3">
    <source>
        <dbReference type="ARBA" id="ARBA00022840"/>
    </source>
</evidence>
<keyword evidence="8" id="KW-1185">Reference proteome</keyword>
<dbReference type="Pfam" id="PF00176">
    <property type="entry name" value="SNF2-rel_dom"/>
    <property type="match status" value="1"/>
</dbReference>
<dbReference type="PROSITE" id="PS51194">
    <property type="entry name" value="HELICASE_CTER"/>
    <property type="match status" value="1"/>
</dbReference>
<dbReference type="PROSITE" id="PS51192">
    <property type="entry name" value="HELICASE_ATP_BIND_1"/>
    <property type="match status" value="1"/>
</dbReference>
<feature type="domain" description="Helicase ATP-binding" evidence="5">
    <location>
        <begin position="292"/>
        <end position="470"/>
    </location>
</feature>
<dbReference type="Gene3D" id="3.40.50.10810">
    <property type="entry name" value="Tandem AAA-ATPase domain"/>
    <property type="match status" value="1"/>
</dbReference>
<sequence>MPALNKRTHYDIVQESFGASNHLTCSKRARIGAKDAVWACNRDDDVAMVDLVSPGPCEDICYGAICDAKAQIDATAIPKGFHSPWSRFHVFNLVAGKDNYHLNLSDGQGIGILDQIRARQLRSLEKFSNLTFRAICPISTIGRASSKKRIIDVSVNILGPEDLTDAVGDALAAASAYLQHPCFLESGVRYINPHYFCFGKELADMRAHIGPAKTDPKSSQASKELNRLLDSLDCTSAVPTNEGSEIEQGLILTPLKSHQKDGVSFILKRENSHFCHSTASEIRGLLGPQFFSNSLELCLGGIIADVMGLGKTLTTLAAITCSKPAAQDFERNLNSLPPRPTRATLIVATSHQVLNVWLSEIEKHLKPGALRTALFHGDDRAKTTQDLFNYDVVLTTYPTLLADYKGRRVLQDIVWFRIVLDEAHYVRNHSTQRSKAAHSLQASRRWCLTGTPIQNSLEDLCSLLKFLRFRPFDGNSFFEKHVVDPLRKDPHKGFRNLRILLRTICLRRGETYLDLPPYETTEVKISLTPKEMELYQGILADCQKQFEDVVSKKSKANNYTILFTTIMKLRRLCNHGSFHVSTRDEALCEYCCGDSKETTTFLDGLETCPECSRALKSSNRKTLAPSMIQESSLSPAPSLSATGSPGRVSSPVTPGPGDGLFGNSTKLSTVIQNITSSFPSSKNIVFTAWRSTLDLLERMLTEHGIQCRRIDGRVSISDRSERLSEFQFDPDNRIPVLLLSIETGAVGLTLTAADRVHIVEPQWNPSVEQQAIGRALRIGQTRKVTIIKYIAQNTVEEV</sequence>
<dbReference type="InterPro" id="IPR050628">
    <property type="entry name" value="SNF2_RAD54_helicase_TF"/>
</dbReference>
<feature type="domain" description="Helicase C-terminal" evidence="6">
    <location>
        <begin position="666"/>
        <end position="798"/>
    </location>
</feature>
<evidence type="ECO:0000256" key="4">
    <source>
        <dbReference type="SAM" id="MobiDB-lite"/>
    </source>
</evidence>
<dbReference type="CDD" id="cd18008">
    <property type="entry name" value="DEXDc_SHPRH-like"/>
    <property type="match status" value="1"/>
</dbReference>
<dbReference type="GO" id="GO:0005634">
    <property type="term" value="C:nucleus"/>
    <property type="evidence" value="ECO:0007669"/>
    <property type="project" value="TreeGrafter"/>
</dbReference>
<dbReference type="InterPro" id="IPR038718">
    <property type="entry name" value="SNF2-like_sf"/>
</dbReference>
<dbReference type="OrthoDB" id="448448at2759"/>
<dbReference type="InterPro" id="IPR049730">
    <property type="entry name" value="SNF2/RAD54-like_C"/>
</dbReference>
<dbReference type="GO" id="GO:0008094">
    <property type="term" value="F:ATP-dependent activity, acting on DNA"/>
    <property type="evidence" value="ECO:0007669"/>
    <property type="project" value="TreeGrafter"/>
</dbReference>
<dbReference type="SMART" id="SM00490">
    <property type="entry name" value="HELICc"/>
    <property type="match status" value="1"/>
</dbReference>
<evidence type="ECO:0000313" key="8">
    <source>
        <dbReference type="Proteomes" id="UP000736672"/>
    </source>
</evidence>
<dbReference type="Pfam" id="PF00271">
    <property type="entry name" value="Helicase_C"/>
    <property type="match status" value="1"/>
</dbReference>
<dbReference type="InterPro" id="IPR001650">
    <property type="entry name" value="Helicase_C-like"/>
</dbReference>
<dbReference type="GO" id="GO:0016787">
    <property type="term" value="F:hydrolase activity"/>
    <property type="evidence" value="ECO:0007669"/>
    <property type="project" value="UniProtKB-KW"/>
</dbReference>
<comment type="caution">
    <text evidence="7">The sequence shown here is derived from an EMBL/GenBank/DDBJ whole genome shotgun (WGS) entry which is preliminary data.</text>
</comment>